<dbReference type="RefSeq" id="WP_215193475.1">
    <property type="nucleotide sequence ID" value="NZ_JAHHDY010000001.1"/>
</dbReference>
<protein>
    <submittedName>
        <fullName evidence="6">Leucine dehydrogenase</fullName>
    </submittedName>
</protein>
<reference evidence="6 7" key="1">
    <citation type="submission" date="2021-05" db="EMBL/GenBank/DDBJ databases">
        <title>Draft genomes of marine bacteria isolated from model chitin particles.</title>
        <authorList>
            <person name="Datta M.S."/>
            <person name="Schwartzman J.A."/>
            <person name="Cordero O."/>
        </authorList>
    </citation>
    <scope>NUCLEOTIDE SEQUENCE [LARGE SCALE GENOMIC DNA]</scope>
    <source>
        <strain evidence="6 7">4E07</strain>
    </source>
</reference>
<evidence type="ECO:0000313" key="7">
    <source>
        <dbReference type="Proteomes" id="UP000763802"/>
    </source>
</evidence>
<comment type="caution">
    <text evidence="6">The sequence shown here is derived from an EMBL/GenBank/DDBJ whole genome shotgun (WGS) entry which is preliminary data.</text>
</comment>
<dbReference type="PRINTS" id="PR00082">
    <property type="entry name" value="GLFDHDRGNASE"/>
</dbReference>
<dbReference type="InterPro" id="IPR033524">
    <property type="entry name" value="Glu/Leu/Phe/Val_DH_AS"/>
</dbReference>
<dbReference type="Gene3D" id="3.40.50.720">
    <property type="entry name" value="NAD(P)-binding Rossmann-like Domain"/>
    <property type="match status" value="1"/>
</dbReference>
<gene>
    <name evidence="6" type="ORF">KL867_00360</name>
</gene>
<name>A0ABS5WKH3_9RHOB</name>
<dbReference type="InterPro" id="IPR006096">
    <property type="entry name" value="Glu/Leu/Phe/Val/Trp_DH_C"/>
</dbReference>
<dbReference type="InterPro" id="IPR016211">
    <property type="entry name" value="Glu/Phe/Leu/Val/Trp_DH_bac/arc"/>
</dbReference>
<sequence length="351" mass="37192">MTDVFSHPSYDNHEQVLFVSDEESGLKGIIGIHSTALGPAAGGCRMYPYMSTEDALKDVLRLSRGMTMKNSATGIPVGGGKCVIIGDPNSPQKEARLRAMARHVQRLGGSYWTAIDVGVSAEDADTMAEECDYIFARASQFETDFPPAKFTSTGGFHGVRAATTFLRGSDDMTGLRVAVQGVGQTGADLIAQMSARGADIVATDVNKEALARMVSDFGVTAVAPNEIYAQDVDVFAPCAMGGILNDDTLPQLKCKAIAGLANNQLETPAHGQRLLDMGIAYAPDFIVNGGGITACAMPIFTTFNKQDGLKRVEAIYDVTLDILQRSMAEGTPSELLAEKIAMGRIAQAKAA</sequence>
<dbReference type="CDD" id="cd01075">
    <property type="entry name" value="NAD_bind_Leu_Phe_Val_DH"/>
    <property type="match status" value="1"/>
</dbReference>
<dbReference type="InterPro" id="IPR006095">
    <property type="entry name" value="Glu/Leu/Phe/Val/Trp_DH"/>
</dbReference>
<accession>A0ABS5WKH3</accession>
<proteinExistence type="inferred from homology"/>
<evidence type="ECO:0000259" key="5">
    <source>
        <dbReference type="SMART" id="SM00839"/>
    </source>
</evidence>
<dbReference type="Gene3D" id="3.40.50.10860">
    <property type="entry name" value="Leucine Dehydrogenase, chain A, domain 1"/>
    <property type="match status" value="1"/>
</dbReference>
<organism evidence="6 7">
    <name type="scientific">Falsiruegeria litorea</name>
    <dbReference type="NCBI Taxonomy" id="1280831"/>
    <lineage>
        <taxon>Bacteria</taxon>
        <taxon>Pseudomonadati</taxon>
        <taxon>Pseudomonadota</taxon>
        <taxon>Alphaproteobacteria</taxon>
        <taxon>Rhodobacterales</taxon>
        <taxon>Roseobacteraceae</taxon>
        <taxon>Falsiruegeria</taxon>
    </lineage>
</organism>
<dbReference type="InterPro" id="IPR036291">
    <property type="entry name" value="NAD(P)-bd_dom_sf"/>
</dbReference>
<dbReference type="PIRSF" id="PIRSF000188">
    <property type="entry name" value="Phe_leu_dh"/>
    <property type="match status" value="1"/>
</dbReference>
<dbReference type="PROSITE" id="PS00074">
    <property type="entry name" value="GLFV_DEHYDROGENASE"/>
    <property type="match status" value="1"/>
</dbReference>
<feature type="domain" description="Glutamate/phenylalanine/leucine/valine/L-tryptophan dehydrogenase C-terminal" evidence="5">
    <location>
        <begin position="144"/>
        <end position="349"/>
    </location>
</feature>
<dbReference type="SUPFAM" id="SSF51735">
    <property type="entry name" value="NAD(P)-binding Rossmann-fold domains"/>
    <property type="match status" value="1"/>
</dbReference>
<dbReference type="EMBL" id="JAHHDY010000001">
    <property type="protein sequence ID" value="MBT3139493.1"/>
    <property type="molecule type" value="Genomic_DNA"/>
</dbReference>
<dbReference type="Pfam" id="PF02812">
    <property type="entry name" value="ELFV_dehydrog_N"/>
    <property type="match status" value="1"/>
</dbReference>
<dbReference type="InterPro" id="IPR046346">
    <property type="entry name" value="Aminoacid_DH-like_N_sf"/>
</dbReference>
<dbReference type="SUPFAM" id="SSF53223">
    <property type="entry name" value="Aminoacid dehydrogenase-like, N-terminal domain"/>
    <property type="match status" value="1"/>
</dbReference>
<comment type="similarity">
    <text evidence="1 4">Belongs to the Glu/Leu/Phe/Val dehydrogenases family.</text>
</comment>
<dbReference type="PANTHER" id="PTHR42722:SF1">
    <property type="entry name" value="VALINE DEHYDROGENASE"/>
    <property type="match status" value="1"/>
</dbReference>
<evidence type="ECO:0000256" key="3">
    <source>
        <dbReference type="ARBA" id="ARBA00023027"/>
    </source>
</evidence>
<evidence type="ECO:0000313" key="6">
    <source>
        <dbReference type="EMBL" id="MBT3139493.1"/>
    </source>
</evidence>
<evidence type="ECO:0000256" key="4">
    <source>
        <dbReference type="RuleBase" id="RU004417"/>
    </source>
</evidence>
<keyword evidence="7" id="KW-1185">Reference proteome</keyword>
<dbReference type="Proteomes" id="UP000763802">
    <property type="component" value="Unassembled WGS sequence"/>
</dbReference>
<dbReference type="Pfam" id="PF00208">
    <property type="entry name" value="ELFV_dehydrog"/>
    <property type="match status" value="1"/>
</dbReference>
<dbReference type="PANTHER" id="PTHR42722">
    <property type="entry name" value="LEUCINE DEHYDROGENASE"/>
    <property type="match status" value="1"/>
</dbReference>
<keyword evidence="3" id="KW-0520">NAD</keyword>
<dbReference type="InterPro" id="IPR006097">
    <property type="entry name" value="Glu/Leu/Phe/Val/Trp_DH_dimer"/>
</dbReference>
<evidence type="ECO:0000256" key="1">
    <source>
        <dbReference type="ARBA" id="ARBA00006382"/>
    </source>
</evidence>
<dbReference type="SMART" id="SM00839">
    <property type="entry name" value="ELFV_dehydrog"/>
    <property type="match status" value="1"/>
</dbReference>
<keyword evidence="2 4" id="KW-0560">Oxidoreductase</keyword>
<evidence type="ECO:0000256" key="2">
    <source>
        <dbReference type="ARBA" id="ARBA00023002"/>
    </source>
</evidence>